<dbReference type="PhylomeDB" id="A0A0G4EMH3"/>
<dbReference type="AlphaFoldDB" id="A0A0G4EMH3"/>
<dbReference type="InParanoid" id="A0A0G4EMH3"/>
<accession>A0A0G4EMH3</accession>
<protein>
    <submittedName>
        <fullName evidence="2">Uncharacterized protein</fullName>
    </submittedName>
</protein>
<evidence type="ECO:0000313" key="3">
    <source>
        <dbReference type="Proteomes" id="UP000041254"/>
    </source>
</evidence>
<dbReference type="VEuPathDB" id="CryptoDB:Vbra_20570"/>
<name>A0A0G4EMH3_VITBC</name>
<dbReference type="SUPFAM" id="SSF53850">
    <property type="entry name" value="Periplasmic binding protein-like II"/>
    <property type="match status" value="1"/>
</dbReference>
<feature type="chain" id="PRO_5005187323" evidence="1">
    <location>
        <begin position="20"/>
        <end position="384"/>
    </location>
</feature>
<gene>
    <name evidence="2" type="ORF">Vbra_20570</name>
</gene>
<dbReference type="PANTHER" id="PTHR35936:SF17">
    <property type="entry name" value="ARGININE-BINDING EXTRACELLULAR PROTEIN ARTP"/>
    <property type="match status" value="1"/>
</dbReference>
<sequence length="384" mass="41316">MRLSALMLLFASLISVLSTSSWLVAATADDELPDLPSFAEFLQTPDELVDSIKDIIDDIIDDIRDEIFPSKPDNVTTPPPPAPCAGDEGDLQLNAALSAAVEIVRDTDEYSELLKTAFPLVTTVEFSACEAEFPDKEDAEGTFKRVLDTRVLKIGQSILGGDVEDRPSEGNPGSVSGFQREITDLVLAELSKEYDIEIEPEYVIIDNSEDFFLQFRDALNAGTVDALMTFSVTPERELSVDYTCEIFNVVNDIGVWVLEGSELEDVNLDEDSTALDGKTIGVCGGCCFIPALAEVAPGLVLVELPAEGEDTLVDALRAGDIDAVATLLARGPAFPELTTSDDIVKLEGSYPIGLDTRAYGTRFAGPGCDESGQETCPEEQVNGL</sequence>
<keyword evidence="3" id="KW-1185">Reference proteome</keyword>
<organism evidence="2 3">
    <name type="scientific">Vitrella brassicaformis (strain CCMP3155)</name>
    <dbReference type="NCBI Taxonomy" id="1169540"/>
    <lineage>
        <taxon>Eukaryota</taxon>
        <taxon>Sar</taxon>
        <taxon>Alveolata</taxon>
        <taxon>Colpodellida</taxon>
        <taxon>Vitrellaceae</taxon>
        <taxon>Vitrella</taxon>
    </lineage>
</organism>
<dbReference type="PANTHER" id="PTHR35936">
    <property type="entry name" value="MEMBRANE-BOUND LYTIC MUREIN TRANSGLYCOSYLASE F"/>
    <property type="match status" value="1"/>
</dbReference>
<keyword evidence="1" id="KW-0732">Signal</keyword>
<feature type="signal peptide" evidence="1">
    <location>
        <begin position="1"/>
        <end position="19"/>
    </location>
</feature>
<dbReference type="Gene3D" id="3.40.190.10">
    <property type="entry name" value="Periplasmic binding protein-like II"/>
    <property type="match status" value="2"/>
</dbReference>
<evidence type="ECO:0000256" key="1">
    <source>
        <dbReference type="SAM" id="SignalP"/>
    </source>
</evidence>
<proteinExistence type="predicted"/>
<dbReference type="EMBL" id="CDMY01000274">
    <property type="protein sequence ID" value="CEL98595.1"/>
    <property type="molecule type" value="Genomic_DNA"/>
</dbReference>
<evidence type="ECO:0000313" key="2">
    <source>
        <dbReference type="EMBL" id="CEL98595.1"/>
    </source>
</evidence>
<dbReference type="Proteomes" id="UP000041254">
    <property type="component" value="Unassembled WGS sequence"/>
</dbReference>
<reference evidence="2 3" key="1">
    <citation type="submission" date="2014-11" db="EMBL/GenBank/DDBJ databases">
        <authorList>
            <person name="Zhu J."/>
            <person name="Qi W."/>
            <person name="Song R."/>
        </authorList>
    </citation>
    <scope>NUCLEOTIDE SEQUENCE [LARGE SCALE GENOMIC DNA]</scope>
</reference>